<dbReference type="AlphaFoldDB" id="A0A5A5TB70"/>
<keyword evidence="2" id="KW-1185">Reference proteome</keyword>
<protein>
    <submittedName>
        <fullName evidence="1">Uncharacterized protein</fullName>
    </submittedName>
</protein>
<accession>A0A5A5TB70</accession>
<sequence>MAWGERVVRCLRFSDRNKDEVEGEDDDRYLCSGTILYNVCVSIDMDLFVKCFYRDRWDGQCIL</sequence>
<dbReference type="EMBL" id="BIXY01000028">
    <property type="protein sequence ID" value="GCF08648.1"/>
    <property type="molecule type" value="Genomic_DNA"/>
</dbReference>
<comment type="caution">
    <text evidence="1">The sequence shown here is derived from an EMBL/GenBank/DDBJ whole genome shotgun (WGS) entry which is preliminary data.</text>
</comment>
<gene>
    <name evidence="1" type="ORF">KDI_22120</name>
</gene>
<dbReference type="Proteomes" id="UP000322530">
    <property type="component" value="Unassembled WGS sequence"/>
</dbReference>
<evidence type="ECO:0000313" key="1">
    <source>
        <dbReference type="EMBL" id="GCF08648.1"/>
    </source>
</evidence>
<proteinExistence type="predicted"/>
<organism evidence="1 2">
    <name type="scientific">Dictyobacter arantiisoli</name>
    <dbReference type="NCBI Taxonomy" id="2014874"/>
    <lineage>
        <taxon>Bacteria</taxon>
        <taxon>Bacillati</taxon>
        <taxon>Chloroflexota</taxon>
        <taxon>Ktedonobacteria</taxon>
        <taxon>Ktedonobacterales</taxon>
        <taxon>Dictyobacteraceae</taxon>
        <taxon>Dictyobacter</taxon>
    </lineage>
</organism>
<name>A0A5A5TB70_9CHLR</name>
<evidence type="ECO:0000313" key="2">
    <source>
        <dbReference type="Proteomes" id="UP000322530"/>
    </source>
</evidence>
<reference evidence="1 2" key="1">
    <citation type="submission" date="2019-01" db="EMBL/GenBank/DDBJ databases">
        <title>Draft genome sequence of Dictyobacter sp. Uno17.</title>
        <authorList>
            <person name="Wang C.M."/>
            <person name="Zheng Y."/>
            <person name="Sakai Y."/>
            <person name="Abe K."/>
            <person name="Yokota A."/>
            <person name="Yabe S."/>
        </authorList>
    </citation>
    <scope>NUCLEOTIDE SEQUENCE [LARGE SCALE GENOMIC DNA]</scope>
    <source>
        <strain evidence="1 2">Uno17</strain>
    </source>
</reference>